<dbReference type="OMA" id="NILMECA"/>
<dbReference type="Pfam" id="PF10259">
    <property type="entry name" value="Rogdi_lz"/>
    <property type="match status" value="1"/>
</dbReference>
<reference evidence="3" key="1">
    <citation type="submission" date="2011-05" db="EMBL/GenBank/DDBJ databases">
        <authorList>
            <person name="Richards S.R."/>
            <person name="Qu J."/>
            <person name="Jiang H."/>
            <person name="Jhangiani S.N."/>
            <person name="Agravi P."/>
            <person name="Goodspeed R."/>
            <person name="Gross S."/>
            <person name="Mandapat C."/>
            <person name="Jackson L."/>
            <person name="Mathew T."/>
            <person name="Pu L."/>
            <person name="Thornton R."/>
            <person name="Saada N."/>
            <person name="Wilczek-Boney K.B."/>
            <person name="Lee S."/>
            <person name="Kovar C."/>
            <person name="Wu Y."/>
            <person name="Scherer S.E."/>
            <person name="Worley K.C."/>
            <person name="Muzny D.M."/>
            <person name="Gibbs R."/>
        </authorList>
    </citation>
    <scope>NUCLEOTIDE SEQUENCE</scope>
    <source>
        <strain evidence="3">Brora</strain>
    </source>
</reference>
<proteinExistence type="inferred from homology"/>
<evidence type="ECO:0000313" key="3">
    <source>
        <dbReference type="Proteomes" id="UP000014500"/>
    </source>
</evidence>
<dbReference type="EnsemblMetazoa" id="SMAR014116-RA">
    <property type="protein sequence ID" value="SMAR014116-PA"/>
    <property type="gene ID" value="SMAR014116"/>
</dbReference>
<name>T1JJT6_STRMM</name>
<dbReference type="PhylomeDB" id="T1JJT6"/>
<accession>T1JJT6</accession>
<dbReference type="eggNOG" id="KOG3992">
    <property type="taxonomic scope" value="Eukaryota"/>
</dbReference>
<sequence length="258" mass="29893">MADAEQEEVQQEFEWLLKEEVPAVLKQLQDIIIECCRRFPIQEKGIETLVKSEKFVMANTSHTATDQIKCIVSLNGDNITYADINLKIHKHTNQVHRTIVQNECPWKLQQIQDASNHLYQASQLLIQVQNDYQFGSPDEVIHFLTKLMSCLQRGRTSLVLPRKRTIDDLLNSKNMKSLQPPLPSDLAISFYIQSHKLVFAMYHLQHHHGVSKFDTLQAECSVPWLNESLVLFTMAMQLAQQLKDKVSVFSQYRDLIFE</sequence>
<dbReference type="STRING" id="126957.T1JJT6"/>
<dbReference type="Proteomes" id="UP000014500">
    <property type="component" value="Unassembled WGS sequence"/>
</dbReference>
<dbReference type="AlphaFoldDB" id="T1JJT6"/>
<organism evidence="2 3">
    <name type="scientific">Strigamia maritima</name>
    <name type="common">European centipede</name>
    <name type="synonym">Geophilus maritimus</name>
    <dbReference type="NCBI Taxonomy" id="126957"/>
    <lineage>
        <taxon>Eukaryota</taxon>
        <taxon>Metazoa</taxon>
        <taxon>Ecdysozoa</taxon>
        <taxon>Arthropoda</taxon>
        <taxon>Myriapoda</taxon>
        <taxon>Chilopoda</taxon>
        <taxon>Pleurostigmophora</taxon>
        <taxon>Geophilomorpha</taxon>
        <taxon>Linotaeniidae</taxon>
        <taxon>Strigamia</taxon>
    </lineage>
</organism>
<dbReference type="HOGENOM" id="CLU_062094_0_1_1"/>
<evidence type="ECO:0008006" key="4">
    <source>
        <dbReference type="Google" id="ProtNLM"/>
    </source>
</evidence>
<protein>
    <recommendedName>
        <fullName evidence="4">Protein rogdi</fullName>
    </recommendedName>
</protein>
<dbReference type="InterPro" id="IPR028241">
    <property type="entry name" value="RAVE2/Rogdi"/>
</dbReference>
<dbReference type="EMBL" id="JH431878">
    <property type="status" value="NOT_ANNOTATED_CDS"/>
    <property type="molecule type" value="Genomic_DNA"/>
</dbReference>
<evidence type="ECO:0000313" key="2">
    <source>
        <dbReference type="EnsemblMetazoa" id="SMAR014116-PA"/>
    </source>
</evidence>
<reference evidence="2" key="2">
    <citation type="submission" date="2015-02" db="UniProtKB">
        <authorList>
            <consortium name="EnsemblMetazoa"/>
        </authorList>
    </citation>
    <scope>IDENTIFICATION</scope>
</reference>
<dbReference type="PANTHER" id="PTHR13618:SF1">
    <property type="entry name" value="PROTEIN ROGDI HOMOLOG"/>
    <property type="match status" value="1"/>
</dbReference>
<keyword evidence="3" id="KW-1185">Reference proteome</keyword>
<evidence type="ECO:0000256" key="1">
    <source>
        <dbReference type="ARBA" id="ARBA00005535"/>
    </source>
</evidence>
<dbReference type="GO" id="GO:0043291">
    <property type="term" value="C:RAVE complex"/>
    <property type="evidence" value="ECO:0007669"/>
    <property type="project" value="TreeGrafter"/>
</dbReference>
<comment type="similarity">
    <text evidence="1">Belongs to the rogdi family.</text>
</comment>
<dbReference type="PANTHER" id="PTHR13618">
    <property type="entry name" value="LEUCINE ZIPPER CONTAINING TRANSCRIPTION FACTOR LZF1"/>
    <property type="match status" value="1"/>
</dbReference>